<evidence type="ECO:0000256" key="4">
    <source>
        <dbReference type="ARBA" id="ARBA00022989"/>
    </source>
</evidence>
<evidence type="ECO:0000256" key="5">
    <source>
        <dbReference type="ARBA" id="ARBA00023136"/>
    </source>
</evidence>
<reference evidence="10" key="1">
    <citation type="journal article" date="2017" name="Nat. Commun.">
        <title>The asparagus genome sheds light on the origin and evolution of a young Y chromosome.</title>
        <authorList>
            <person name="Harkess A."/>
            <person name="Zhou J."/>
            <person name="Xu C."/>
            <person name="Bowers J.E."/>
            <person name="Van der Hulst R."/>
            <person name="Ayyampalayam S."/>
            <person name="Mercati F."/>
            <person name="Riccardi P."/>
            <person name="McKain M.R."/>
            <person name="Kakrana A."/>
            <person name="Tang H."/>
            <person name="Ray J."/>
            <person name="Groenendijk J."/>
            <person name="Arikit S."/>
            <person name="Mathioni S.M."/>
            <person name="Nakano M."/>
            <person name="Shan H."/>
            <person name="Telgmann-Rauber A."/>
            <person name="Kanno A."/>
            <person name="Yue Z."/>
            <person name="Chen H."/>
            <person name="Li W."/>
            <person name="Chen Y."/>
            <person name="Xu X."/>
            <person name="Zhang Y."/>
            <person name="Luo S."/>
            <person name="Chen H."/>
            <person name="Gao J."/>
            <person name="Mao Z."/>
            <person name="Pires J.C."/>
            <person name="Luo M."/>
            <person name="Kudrna D."/>
            <person name="Wing R.A."/>
            <person name="Meyers B.C."/>
            <person name="Yi K."/>
            <person name="Kong H."/>
            <person name="Lavrijsen P."/>
            <person name="Sunseri F."/>
            <person name="Falavigna A."/>
            <person name="Ye Y."/>
            <person name="Leebens-Mack J.H."/>
            <person name="Chen G."/>
        </authorList>
    </citation>
    <scope>NUCLEOTIDE SEQUENCE [LARGE SCALE GENOMIC DNA]</scope>
    <source>
        <strain evidence="10">cv. DH0086</strain>
    </source>
</reference>
<dbReference type="Gramene" id="ONK66648">
    <property type="protein sequence ID" value="ONK66648"/>
    <property type="gene ID" value="A4U43_C06F10530"/>
</dbReference>
<feature type="chain" id="PRO_5024273412" description="Fiber protein Fb34" evidence="8">
    <location>
        <begin position="23"/>
        <end position="199"/>
    </location>
</feature>
<evidence type="ECO:0000313" key="10">
    <source>
        <dbReference type="Proteomes" id="UP000243459"/>
    </source>
</evidence>
<feature type="transmembrane region" description="Helical" evidence="7">
    <location>
        <begin position="54"/>
        <end position="78"/>
    </location>
</feature>
<accession>A0A5P1EKX3</accession>
<comment type="similarity">
    <text evidence="6">Belongs to the DESIGUAL family.</text>
</comment>
<dbReference type="GO" id="GO:0012505">
    <property type="term" value="C:endomembrane system"/>
    <property type="evidence" value="ECO:0007669"/>
    <property type="project" value="UniProtKB-SubCell"/>
</dbReference>
<evidence type="ECO:0000256" key="6">
    <source>
        <dbReference type="ARBA" id="ARBA00029467"/>
    </source>
</evidence>
<keyword evidence="3 8" id="KW-0732">Signal</keyword>
<dbReference type="PANTHER" id="PTHR31769">
    <property type="entry name" value="OS07G0462200 PROTEIN-RELATED"/>
    <property type="match status" value="1"/>
</dbReference>
<dbReference type="EMBL" id="CM007386">
    <property type="protein sequence ID" value="ONK66648.1"/>
    <property type="molecule type" value="Genomic_DNA"/>
</dbReference>
<dbReference type="Proteomes" id="UP000243459">
    <property type="component" value="Chromosome 6"/>
</dbReference>
<evidence type="ECO:0000256" key="1">
    <source>
        <dbReference type="ARBA" id="ARBA00004127"/>
    </source>
</evidence>
<organism evidence="9 10">
    <name type="scientific">Asparagus officinalis</name>
    <name type="common">Garden asparagus</name>
    <dbReference type="NCBI Taxonomy" id="4686"/>
    <lineage>
        <taxon>Eukaryota</taxon>
        <taxon>Viridiplantae</taxon>
        <taxon>Streptophyta</taxon>
        <taxon>Embryophyta</taxon>
        <taxon>Tracheophyta</taxon>
        <taxon>Spermatophyta</taxon>
        <taxon>Magnoliopsida</taxon>
        <taxon>Liliopsida</taxon>
        <taxon>Asparagales</taxon>
        <taxon>Asparagaceae</taxon>
        <taxon>Asparagoideae</taxon>
        <taxon>Asparagus</taxon>
    </lineage>
</organism>
<keyword evidence="10" id="KW-1185">Reference proteome</keyword>
<keyword evidence="4 7" id="KW-1133">Transmembrane helix</keyword>
<sequence length="199" mass="21589">MAVSLPVVASVCFLQVMAFVLAIGAEKRRSTGKVRADEYDERTYCVYDTDASTVYGLSAFALVMLSQALVNAITRCLCCRRGISGGGPGACAITAFVLSWLSFFLAEALLIAGSVRNAYHTKYVGYYIKKDLTSCAALRKGVFAAAAAMILISWVSLLSYYWSYSKSDTGGWVRHQNDTGIGMAEYGHDNPEIGKSQVR</sequence>
<gene>
    <name evidence="9" type="ORF">A4U43_C06F10530</name>
</gene>
<evidence type="ECO:0008006" key="11">
    <source>
        <dbReference type="Google" id="ProtNLM"/>
    </source>
</evidence>
<evidence type="ECO:0000256" key="3">
    <source>
        <dbReference type="ARBA" id="ARBA00022729"/>
    </source>
</evidence>
<evidence type="ECO:0000256" key="7">
    <source>
        <dbReference type="SAM" id="Phobius"/>
    </source>
</evidence>
<keyword evidence="2 7" id="KW-0812">Transmembrane</keyword>
<proteinExistence type="inferred from homology"/>
<evidence type="ECO:0000256" key="8">
    <source>
        <dbReference type="SAM" id="SignalP"/>
    </source>
</evidence>
<evidence type="ECO:0000256" key="2">
    <source>
        <dbReference type="ARBA" id="ARBA00022692"/>
    </source>
</evidence>
<evidence type="ECO:0000313" key="9">
    <source>
        <dbReference type="EMBL" id="ONK66648.1"/>
    </source>
</evidence>
<name>A0A5P1EKX3_ASPOF</name>
<dbReference type="OMA" id="QNEGLGM"/>
<keyword evidence="5 7" id="KW-0472">Membrane</keyword>
<dbReference type="InterPro" id="IPR009606">
    <property type="entry name" value="DEAL/Modifying_wall_lignin1/2"/>
</dbReference>
<protein>
    <recommendedName>
        <fullName evidence="11">Fiber protein Fb34</fullName>
    </recommendedName>
</protein>
<feature type="signal peptide" evidence="8">
    <location>
        <begin position="1"/>
        <end position="22"/>
    </location>
</feature>
<feature type="transmembrane region" description="Helical" evidence="7">
    <location>
        <begin position="142"/>
        <end position="162"/>
    </location>
</feature>
<dbReference type="InterPro" id="IPR052222">
    <property type="entry name" value="DESIGUAL"/>
</dbReference>
<comment type="subcellular location">
    <subcellularLocation>
        <location evidence="1">Endomembrane system</location>
        <topology evidence="1">Multi-pass membrane protein</topology>
    </subcellularLocation>
</comment>
<dbReference type="Pfam" id="PF06749">
    <property type="entry name" value="DUF1218"/>
    <property type="match status" value="1"/>
</dbReference>
<feature type="transmembrane region" description="Helical" evidence="7">
    <location>
        <begin position="90"/>
        <end position="112"/>
    </location>
</feature>
<dbReference type="AlphaFoldDB" id="A0A5P1EKX3"/>